<feature type="region of interest" description="Disordered" evidence="1">
    <location>
        <begin position="22"/>
        <end position="52"/>
    </location>
</feature>
<evidence type="ECO:0000256" key="1">
    <source>
        <dbReference type="SAM" id="MobiDB-lite"/>
    </source>
</evidence>
<accession>A0A7W7QQ62</accession>
<dbReference type="AlphaFoldDB" id="A0A7W7QQ62"/>
<feature type="compositionally biased region" description="Basic and acidic residues" evidence="1">
    <location>
        <begin position="29"/>
        <end position="41"/>
    </location>
</feature>
<proteinExistence type="predicted"/>
<comment type="caution">
    <text evidence="2">The sequence shown here is derived from an EMBL/GenBank/DDBJ whole genome shotgun (WGS) entry which is preliminary data.</text>
</comment>
<gene>
    <name evidence="2" type="ORF">FHS44_004871</name>
</gene>
<dbReference type="Proteomes" id="UP000552644">
    <property type="component" value="Unassembled WGS sequence"/>
</dbReference>
<protein>
    <submittedName>
        <fullName evidence="2">Uncharacterized protein</fullName>
    </submittedName>
</protein>
<evidence type="ECO:0000313" key="3">
    <source>
        <dbReference type="Proteomes" id="UP000552644"/>
    </source>
</evidence>
<keyword evidence="3" id="KW-1185">Reference proteome</keyword>
<name>A0A7W7QQ62_9ACTN</name>
<evidence type="ECO:0000313" key="2">
    <source>
        <dbReference type="EMBL" id="MBB4917751.1"/>
    </source>
</evidence>
<feature type="compositionally biased region" description="Polar residues" evidence="1">
    <location>
        <begin position="43"/>
        <end position="52"/>
    </location>
</feature>
<sequence length="52" mass="5921">MGVLWITGERRNLPVENWATISDNQVTPRETHRGEAHEPTVERPTNLSRGNP</sequence>
<reference evidence="2 3" key="1">
    <citation type="submission" date="2020-08" db="EMBL/GenBank/DDBJ databases">
        <title>Genomic Encyclopedia of Type Strains, Phase III (KMG-III): the genomes of soil and plant-associated and newly described type strains.</title>
        <authorList>
            <person name="Whitman W."/>
        </authorList>
    </citation>
    <scope>NUCLEOTIDE SEQUENCE [LARGE SCALE GENOMIC DNA]</scope>
    <source>
        <strain evidence="2 3">CECT 8840</strain>
    </source>
</reference>
<dbReference type="EMBL" id="JACHJP010000005">
    <property type="protein sequence ID" value="MBB4917751.1"/>
    <property type="molecule type" value="Genomic_DNA"/>
</dbReference>
<organism evidence="2 3">
    <name type="scientific">Streptosporangium saharense</name>
    <dbReference type="NCBI Taxonomy" id="1706840"/>
    <lineage>
        <taxon>Bacteria</taxon>
        <taxon>Bacillati</taxon>
        <taxon>Actinomycetota</taxon>
        <taxon>Actinomycetes</taxon>
        <taxon>Streptosporangiales</taxon>
        <taxon>Streptosporangiaceae</taxon>
        <taxon>Streptosporangium</taxon>
    </lineage>
</organism>